<gene>
    <name evidence="2" type="ORF">BURPS1710A_1667</name>
</gene>
<feature type="compositionally biased region" description="Polar residues" evidence="1">
    <location>
        <begin position="134"/>
        <end position="145"/>
    </location>
</feature>
<dbReference type="AlphaFoldDB" id="A0A0E1W1U1"/>
<feature type="compositionally biased region" description="Low complexity" evidence="1">
    <location>
        <begin position="90"/>
        <end position="99"/>
    </location>
</feature>
<evidence type="ECO:0000256" key="1">
    <source>
        <dbReference type="SAM" id="MobiDB-lite"/>
    </source>
</evidence>
<proteinExistence type="predicted"/>
<sequence length="145" mass="16332">MSRRRPASAACAARILSRRRRSSRRHRDFVASARHCRPRTARPWPPASKRSRRRDAPGAPSSTRVSMRVEHRTRRRTSGSGAQSRRTQTLAPARASLAARRVERPRVRLAPPQASRNIHVDRSVFRTRGHAPTDSHSTPSGPGLR</sequence>
<organism evidence="2 3">
    <name type="scientific">Burkholderia pseudomallei 1710a</name>
    <dbReference type="NCBI Taxonomy" id="320371"/>
    <lineage>
        <taxon>Bacteria</taxon>
        <taxon>Pseudomonadati</taxon>
        <taxon>Pseudomonadota</taxon>
        <taxon>Betaproteobacteria</taxon>
        <taxon>Burkholderiales</taxon>
        <taxon>Burkholderiaceae</taxon>
        <taxon>Burkholderia</taxon>
        <taxon>pseudomallei group</taxon>
    </lineage>
</organism>
<dbReference type="Proteomes" id="UP000001812">
    <property type="component" value="Chromosome I"/>
</dbReference>
<dbReference type="EMBL" id="CM000832">
    <property type="protein sequence ID" value="EET06276.1"/>
    <property type="molecule type" value="Genomic_DNA"/>
</dbReference>
<name>A0A0E1W1U1_BURPE</name>
<evidence type="ECO:0000313" key="3">
    <source>
        <dbReference type="Proteomes" id="UP000001812"/>
    </source>
</evidence>
<accession>A0A0E1W1U1</accession>
<feature type="compositionally biased region" description="Basic residues" evidence="1">
    <location>
        <begin position="16"/>
        <end position="27"/>
    </location>
</feature>
<protein>
    <submittedName>
        <fullName evidence="2">Uncharacterized protein</fullName>
    </submittedName>
</protein>
<feature type="region of interest" description="Disordered" evidence="1">
    <location>
        <begin position="1"/>
        <end position="145"/>
    </location>
</feature>
<dbReference type="HOGENOM" id="CLU_2092195_0_0_4"/>
<evidence type="ECO:0000313" key="2">
    <source>
        <dbReference type="EMBL" id="EET06276.1"/>
    </source>
</evidence>
<reference evidence="3" key="1">
    <citation type="submission" date="2007-08" db="EMBL/GenBank/DDBJ databases">
        <title>Annotation of Burkholderia pseudomallei 1710a.</title>
        <authorList>
            <person name="Harkins D.M."/>
            <person name="DeShazer D."/>
            <person name="Woods D.E."/>
            <person name="Brinkac L.M."/>
            <person name="Brown K.A."/>
            <person name="Hung G.C."/>
            <person name="Tuanyok A."/>
            <person name="Zhang B."/>
            <person name="Nierman W.C."/>
        </authorList>
    </citation>
    <scope>NUCLEOTIDE SEQUENCE [LARGE SCALE GENOMIC DNA]</scope>
    <source>
        <strain evidence="3">1710a</strain>
    </source>
</reference>
<feature type="compositionally biased region" description="Polar residues" evidence="1">
    <location>
        <begin position="78"/>
        <end position="89"/>
    </location>
</feature>
<reference evidence="2 3" key="2">
    <citation type="submission" date="2009-05" db="EMBL/GenBank/DDBJ databases">
        <authorList>
            <person name="Harkins D.M."/>
            <person name="DeShazer D."/>
            <person name="Woods D.E."/>
            <person name="Brinkac L.M."/>
            <person name="Brown K.A."/>
            <person name="Hung G.C."/>
            <person name="Tuanyok A."/>
            <person name="Zhang B."/>
            <person name="Nierman W.C."/>
        </authorList>
    </citation>
    <scope>NUCLEOTIDE SEQUENCE [LARGE SCALE GENOMIC DNA]</scope>
    <source>
        <strain evidence="2 3">1710a</strain>
    </source>
</reference>